<comment type="caution">
    <text evidence="1">The sequence shown here is derived from an EMBL/GenBank/DDBJ whole genome shotgun (WGS) entry which is preliminary data.</text>
</comment>
<evidence type="ECO:0000313" key="2">
    <source>
        <dbReference type="Proteomes" id="UP000316429"/>
    </source>
</evidence>
<proteinExistence type="predicted"/>
<reference evidence="1 2" key="1">
    <citation type="submission" date="2019-06" db="EMBL/GenBank/DDBJ databases">
        <title>Rhizobium sp. CL12 isolated from roots of soybean.</title>
        <authorList>
            <person name="Wang C."/>
        </authorList>
    </citation>
    <scope>NUCLEOTIDE SEQUENCE [LARGE SCALE GENOMIC DNA]</scope>
    <source>
        <strain evidence="1 2">CL12</strain>
    </source>
</reference>
<organism evidence="1 2">
    <name type="scientific">Rhizobium glycinendophyticum</name>
    <dbReference type="NCBI Taxonomy" id="2589807"/>
    <lineage>
        <taxon>Bacteria</taxon>
        <taxon>Pseudomonadati</taxon>
        <taxon>Pseudomonadota</taxon>
        <taxon>Alphaproteobacteria</taxon>
        <taxon>Hyphomicrobiales</taxon>
        <taxon>Rhizobiaceae</taxon>
        <taxon>Rhizobium/Agrobacterium group</taxon>
        <taxon>Rhizobium</taxon>
    </lineage>
</organism>
<evidence type="ECO:0000313" key="1">
    <source>
        <dbReference type="EMBL" id="TPP11792.1"/>
    </source>
</evidence>
<sequence length="89" mass="9825">MSRDVGDKSGGFGSFHELARQRGEGLLPELAEALMQRPVENEVTKCEIITLPALHERTSDTMYVASIGASALVLEFPAPRWQRNASARR</sequence>
<protein>
    <submittedName>
        <fullName evidence="1">Uncharacterized protein</fullName>
    </submittedName>
</protein>
<keyword evidence="2" id="KW-1185">Reference proteome</keyword>
<dbReference type="Proteomes" id="UP000316429">
    <property type="component" value="Unassembled WGS sequence"/>
</dbReference>
<accession>A0A504V2W2</accession>
<gene>
    <name evidence="1" type="ORF">FJQ55_13650</name>
</gene>
<dbReference type="EMBL" id="VFYP01000001">
    <property type="protein sequence ID" value="TPP11792.1"/>
    <property type="molecule type" value="Genomic_DNA"/>
</dbReference>
<name>A0A504V2W2_9HYPH</name>
<dbReference type="AlphaFoldDB" id="A0A504V2W2"/>